<dbReference type="EMBL" id="OUUY01000130">
    <property type="protein sequence ID" value="SPQ01911.1"/>
    <property type="molecule type" value="Genomic_DNA"/>
</dbReference>
<accession>A0A2U3QKI3</accession>
<sequence>MRPVFLCEKICMTANEIIEIVKESNLWPPLTEKEKQEVIKHALMISQPSPEEHIEDIVGEVYLGS</sequence>
<dbReference type="AlphaFoldDB" id="A0A2U3QKI3"/>
<protein>
    <submittedName>
        <fullName evidence="1">Uncharacterized protein</fullName>
    </submittedName>
</protein>
<name>A0A2U3QKI3_9BACT</name>
<proteinExistence type="predicted"/>
<dbReference type="Proteomes" id="UP000245125">
    <property type="component" value="Unassembled WGS sequence"/>
</dbReference>
<evidence type="ECO:0000313" key="2">
    <source>
        <dbReference type="Proteomes" id="UP000245125"/>
    </source>
</evidence>
<gene>
    <name evidence="1" type="ORF">NBG4_80011</name>
</gene>
<keyword evidence="2" id="KW-1185">Reference proteome</keyword>
<evidence type="ECO:0000313" key="1">
    <source>
        <dbReference type="EMBL" id="SPQ01911.1"/>
    </source>
</evidence>
<organism evidence="1 2">
    <name type="scientific">Candidatus Sulfobium mesophilum</name>
    <dbReference type="NCBI Taxonomy" id="2016548"/>
    <lineage>
        <taxon>Bacteria</taxon>
        <taxon>Pseudomonadati</taxon>
        <taxon>Nitrospirota</taxon>
        <taxon>Nitrospiria</taxon>
        <taxon>Nitrospirales</taxon>
        <taxon>Nitrospiraceae</taxon>
        <taxon>Candidatus Sulfobium</taxon>
    </lineage>
</organism>
<reference evidence="2" key="1">
    <citation type="submission" date="2018-03" db="EMBL/GenBank/DDBJ databases">
        <authorList>
            <person name="Zecchin S."/>
        </authorList>
    </citation>
    <scope>NUCLEOTIDE SEQUENCE [LARGE SCALE GENOMIC DNA]</scope>
</reference>